<evidence type="ECO:0000256" key="4">
    <source>
        <dbReference type="ARBA" id="ARBA00022563"/>
    </source>
</evidence>
<dbReference type="PANTHER" id="PTHR48069:SF3">
    <property type="entry name" value="DIHYDROFOLATE REDUCTASE"/>
    <property type="match status" value="1"/>
</dbReference>
<dbReference type="GO" id="GO:0006730">
    <property type="term" value="P:one-carbon metabolic process"/>
    <property type="evidence" value="ECO:0007669"/>
    <property type="project" value="UniProtKB-KW"/>
</dbReference>
<dbReference type="Proteomes" id="UP000463883">
    <property type="component" value="Chromosome"/>
</dbReference>
<dbReference type="KEGG" id="amic:Ami3637_10680"/>
<dbReference type="RefSeq" id="WP_162362577.1">
    <property type="nucleotide sequence ID" value="NZ_CP047591.1"/>
</dbReference>
<dbReference type="EMBL" id="CP047591">
    <property type="protein sequence ID" value="QHI72810.1"/>
    <property type="molecule type" value="Genomic_DNA"/>
</dbReference>
<dbReference type="AlphaFoldDB" id="A0A6P1MDT5"/>
<comment type="pathway">
    <text evidence="1 7">Cofactor biosynthesis; tetrahydrofolate biosynthesis; 5,6,7,8-tetrahydrofolate from 7,8-dihydrofolate: step 1/1.</text>
</comment>
<dbReference type="Pfam" id="PF00186">
    <property type="entry name" value="DHFR_1"/>
    <property type="match status" value="1"/>
</dbReference>
<evidence type="ECO:0000256" key="3">
    <source>
        <dbReference type="ARBA" id="ARBA00012856"/>
    </source>
</evidence>
<gene>
    <name evidence="9" type="ORF">Ami3637_10680</name>
</gene>
<dbReference type="GO" id="GO:0004146">
    <property type="term" value="F:dihydrofolate reductase activity"/>
    <property type="evidence" value="ECO:0007669"/>
    <property type="project" value="UniProtKB-EC"/>
</dbReference>
<dbReference type="PIRSF" id="PIRSF000194">
    <property type="entry name" value="DHFR"/>
    <property type="match status" value="1"/>
</dbReference>
<organism evidence="9 10">
    <name type="scientific">Aminipila terrae</name>
    <dbReference type="NCBI Taxonomy" id="2697030"/>
    <lineage>
        <taxon>Bacteria</taxon>
        <taxon>Bacillati</taxon>
        <taxon>Bacillota</taxon>
        <taxon>Clostridia</taxon>
        <taxon>Peptostreptococcales</taxon>
        <taxon>Anaerovoracaceae</taxon>
        <taxon>Aminipila</taxon>
    </lineage>
</organism>
<dbReference type="EC" id="1.5.1.3" evidence="3 7"/>
<dbReference type="GO" id="GO:0046452">
    <property type="term" value="P:dihydrofolate metabolic process"/>
    <property type="evidence" value="ECO:0007669"/>
    <property type="project" value="TreeGrafter"/>
</dbReference>
<dbReference type="PROSITE" id="PS51330">
    <property type="entry name" value="DHFR_2"/>
    <property type="match status" value="1"/>
</dbReference>
<dbReference type="CDD" id="cd00209">
    <property type="entry name" value="DHFR"/>
    <property type="match status" value="1"/>
</dbReference>
<dbReference type="InterPro" id="IPR012259">
    <property type="entry name" value="DHFR"/>
</dbReference>
<dbReference type="PRINTS" id="PR00070">
    <property type="entry name" value="DHFR"/>
</dbReference>
<dbReference type="PANTHER" id="PTHR48069">
    <property type="entry name" value="DIHYDROFOLATE REDUCTASE"/>
    <property type="match status" value="1"/>
</dbReference>
<comment type="catalytic activity">
    <reaction evidence="7">
        <text>(6S)-5,6,7,8-tetrahydrofolate + NADP(+) = 7,8-dihydrofolate + NADPH + H(+)</text>
        <dbReference type="Rhea" id="RHEA:15009"/>
        <dbReference type="ChEBI" id="CHEBI:15378"/>
        <dbReference type="ChEBI" id="CHEBI:57451"/>
        <dbReference type="ChEBI" id="CHEBI:57453"/>
        <dbReference type="ChEBI" id="CHEBI:57783"/>
        <dbReference type="ChEBI" id="CHEBI:58349"/>
        <dbReference type="EC" id="1.5.1.3"/>
    </reaction>
</comment>
<evidence type="ECO:0000256" key="5">
    <source>
        <dbReference type="ARBA" id="ARBA00022857"/>
    </source>
</evidence>
<evidence type="ECO:0000313" key="10">
    <source>
        <dbReference type="Proteomes" id="UP000463883"/>
    </source>
</evidence>
<evidence type="ECO:0000256" key="1">
    <source>
        <dbReference type="ARBA" id="ARBA00004903"/>
    </source>
</evidence>
<reference evidence="9 10" key="1">
    <citation type="submission" date="2020-01" db="EMBL/GenBank/DDBJ databases">
        <title>Genomic analysis of Aminipila sp. CBA3637.</title>
        <authorList>
            <person name="Kim Y.B."/>
            <person name="Roh S.W."/>
        </authorList>
    </citation>
    <scope>NUCLEOTIDE SEQUENCE [LARGE SCALE GENOMIC DNA]</scope>
    <source>
        <strain evidence="9 10">CBA3637</strain>
    </source>
</reference>
<keyword evidence="6 7" id="KW-0560">Oxidoreductase</keyword>
<evidence type="ECO:0000313" key="9">
    <source>
        <dbReference type="EMBL" id="QHI72810.1"/>
    </source>
</evidence>
<comment type="function">
    <text evidence="7">Key enzyme in folate metabolism. Catalyzes an essential reaction for de novo glycine and purine synthesis, and for DNA precursor synthesis.</text>
</comment>
<dbReference type="UniPathway" id="UPA00077">
    <property type="reaction ID" value="UER00158"/>
</dbReference>
<dbReference type="GO" id="GO:0046655">
    <property type="term" value="P:folic acid metabolic process"/>
    <property type="evidence" value="ECO:0007669"/>
    <property type="project" value="TreeGrafter"/>
</dbReference>
<sequence length="161" mass="18654">MKMIAAVDNNWGIGKDNDLLAHIPGDLKYFKEKTLGKVVVMGRKTLESLPGQKPLSERTNIVLSSDKEYNAGCQVCHSKEELLKELEQYDSDDIYIIGGAKVYEEMCERCDTYFITKINNTFDADRYFINLDECKNVEMVWESGSQEHKGLEYKFTEYRRK</sequence>
<keyword evidence="10" id="KW-1185">Reference proteome</keyword>
<evidence type="ECO:0000256" key="7">
    <source>
        <dbReference type="PIRNR" id="PIRNR000194"/>
    </source>
</evidence>
<dbReference type="GO" id="GO:0050661">
    <property type="term" value="F:NADP binding"/>
    <property type="evidence" value="ECO:0007669"/>
    <property type="project" value="InterPro"/>
</dbReference>
<dbReference type="InterPro" id="IPR024072">
    <property type="entry name" value="DHFR-like_dom_sf"/>
</dbReference>
<dbReference type="GO" id="GO:0046654">
    <property type="term" value="P:tetrahydrofolate biosynthetic process"/>
    <property type="evidence" value="ECO:0007669"/>
    <property type="project" value="UniProtKB-UniPathway"/>
</dbReference>
<keyword evidence="4 7" id="KW-0554">One-carbon metabolism</keyword>
<protein>
    <recommendedName>
        <fullName evidence="3 7">Dihydrofolate reductase</fullName>
        <ecNumber evidence="3 7">1.5.1.3</ecNumber>
    </recommendedName>
</protein>
<dbReference type="Gene3D" id="3.40.430.10">
    <property type="entry name" value="Dihydrofolate Reductase, subunit A"/>
    <property type="match status" value="1"/>
</dbReference>
<proteinExistence type="inferred from homology"/>
<comment type="similarity">
    <text evidence="2 7">Belongs to the dihydrofolate reductase family.</text>
</comment>
<evidence type="ECO:0000256" key="6">
    <source>
        <dbReference type="ARBA" id="ARBA00023002"/>
    </source>
</evidence>
<keyword evidence="5 7" id="KW-0521">NADP</keyword>
<feature type="domain" description="DHFR" evidence="8">
    <location>
        <begin position="1"/>
        <end position="161"/>
    </location>
</feature>
<dbReference type="SUPFAM" id="SSF53597">
    <property type="entry name" value="Dihydrofolate reductase-like"/>
    <property type="match status" value="1"/>
</dbReference>
<accession>A0A6P1MDT5</accession>
<evidence type="ECO:0000259" key="8">
    <source>
        <dbReference type="PROSITE" id="PS51330"/>
    </source>
</evidence>
<dbReference type="InterPro" id="IPR001796">
    <property type="entry name" value="DHFR_dom"/>
</dbReference>
<evidence type="ECO:0000256" key="2">
    <source>
        <dbReference type="ARBA" id="ARBA00009539"/>
    </source>
</evidence>
<name>A0A6P1MDT5_9FIRM</name>